<keyword evidence="3" id="KW-1185">Reference proteome</keyword>
<keyword evidence="1" id="KW-0732">Signal</keyword>
<dbReference type="RefSeq" id="WP_092320978.1">
    <property type="nucleotide sequence ID" value="NZ_FNTJ01000003.1"/>
</dbReference>
<gene>
    <name evidence="2" type="ORF">SAMN05216178_7032</name>
</gene>
<organism evidence="2 3">
    <name type="scientific">Pseudomonas saponiphila</name>
    <dbReference type="NCBI Taxonomy" id="556534"/>
    <lineage>
        <taxon>Bacteria</taxon>
        <taxon>Pseudomonadati</taxon>
        <taxon>Pseudomonadota</taxon>
        <taxon>Gammaproteobacteria</taxon>
        <taxon>Pseudomonadales</taxon>
        <taxon>Pseudomonadaceae</taxon>
        <taxon>Pseudomonas</taxon>
    </lineage>
</organism>
<dbReference type="PROSITE" id="PS51257">
    <property type="entry name" value="PROKAR_LIPOPROTEIN"/>
    <property type="match status" value="1"/>
</dbReference>
<name>A0A1H5A7V2_9PSED</name>
<reference evidence="3" key="1">
    <citation type="submission" date="2016-10" db="EMBL/GenBank/DDBJ databases">
        <authorList>
            <person name="Varghese N."/>
            <person name="Submissions S."/>
        </authorList>
    </citation>
    <scope>NUCLEOTIDE SEQUENCE [LARGE SCALE GENOMIC DNA]</scope>
    <source>
        <strain evidence="3">DSM 9751</strain>
    </source>
</reference>
<evidence type="ECO:0000313" key="2">
    <source>
        <dbReference type="EMBL" id="SED38536.1"/>
    </source>
</evidence>
<dbReference type="AlphaFoldDB" id="A0A1H5A7V2"/>
<proteinExistence type="predicted"/>
<feature type="chain" id="PRO_5011668251" evidence="1">
    <location>
        <begin position="21"/>
        <end position="301"/>
    </location>
</feature>
<accession>A0A1H5A7V2</accession>
<dbReference type="Proteomes" id="UP000198982">
    <property type="component" value="Unassembled WGS sequence"/>
</dbReference>
<sequence>MKRSIFVIMSLLTLSACGSAEDEKSSYTHIDKPYPGIEFVLPHEESISISYKGDGLYEETTEMHVVNFEASDADGWQVYVTGNVWSDKGRSGSVDRQGRFAAFFKGLSDARKVAGMDFEINFVQVDSFPRQLKERHAETSGLGLKPDSKLGCMAFWQNCTDRYIVSPYTRFPSDGFLSQQEWLKPYLKRVEDDIHNGGDSVYLERMGFNDENSDYWNSVPMNVFIVNPDGEVVDAIVPLASGRHISPRVVMTMMASAQGVEIDQEVIAQVPQIGTVILPTEFGGSYGEIFADELADLLLGE</sequence>
<evidence type="ECO:0000256" key="1">
    <source>
        <dbReference type="SAM" id="SignalP"/>
    </source>
</evidence>
<evidence type="ECO:0000313" key="3">
    <source>
        <dbReference type="Proteomes" id="UP000198982"/>
    </source>
</evidence>
<dbReference type="EMBL" id="FNTJ01000003">
    <property type="protein sequence ID" value="SED38536.1"/>
    <property type="molecule type" value="Genomic_DNA"/>
</dbReference>
<protein>
    <submittedName>
        <fullName evidence="2">Uncharacterized protein</fullName>
    </submittedName>
</protein>
<feature type="signal peptide" evidence="1">
    <location>
        <begin position="1"/>
        <end position="20"/>
    </location>
</feature>